<dbReference type="Pfam" id="PF23954">
    <property type="entry name" value="DUF7283"/>
    <property type="match status" value="1"/>
</dbReference>
<evidence type="ECO:0000256" key="1">
    <source>
        <dbReference type="SAM" id="Phobius"/>
    </source>
</evidence>
<sequence>MDWETPVDAWYVWLGASIVSLALAGVVLALPTGPPPDAEGATNAIEETTASSYEAASTLEHDADAIRIDGKTVALRNEHGVSRSSLAYGQVVVVNGDERLERLVYGESFATVFESELEDADANAATEFIDRVADVDEETAGEWLTASDELTVRQVAVEPDELPEVRVQGADHERSILDGRRSLPKELAATYEGDETQTVAYTVTGTAPIEPGVVAPHEYATVGYEAEWTTTHADSDTVRTDLDSHLVDGERIEGTRSPGTDTERPDEEFWIGVYPLTVTAEFGSETCETTLESATTVDSVCPTVTATDERAAELDWIERNDETGNYHATLAVV</sequence>
<dbReference type="RefSeq" id="WP_174702752.1">
    <property type="nucleotide sequence ID" value="NZ_JABURA010000001.1"/>
</dbReference>
<dbReference type="OrthoDB" id="157493at2157"/>
<evidence type="ECO:0000313" key="2">
    <source>
        <dbReference type="EMBL" id="NUB92958.1"/>
    </source>
</evidence>
<dbReference type="AlphaFoldDB" id="A0A8J8GPG7"/>
<comment type="caution">
    <text evidence="2">The sequence shown here is derived from an EMBL/GenBank/DDBJ whole genome shotgun (WGS) entry which is preliminary data.</text>
</comment>
<dbReference type="EMBL" id="JABURA010000001">
    <property type="protein sequence ID" value="NUB92958.1"/>
    <property type="molecule type" value="Genomic_DNA"/>
</dbReference>
<accession>A0A8J8GPG7</accession>
<name>A0A8J8GPG7_9EURY</name>
<organism evidence="2 3">
    <name type="scientific">Haloterrigena gelatinilytica</name>
    <dbReference type="NCBI Taxonomy" id="2741724"/>
    <lineage>
        <taxon>Archaea</taxon>
        <taxon>Methanobacteriati</taxon>
        <taxon>Methanobacteriota</taxon>
        <taxon>Stenosarchaea group</taxon>
        <taxon>Halobacteria</taxon>
        <taxon>Halobacteriales</taxon>
        <taxon>Natrialbaceae</taxon>
        <taxon>Haloterrigena</taxon>
    </lineage>
</organism>
<keyword evidence="1" id="KW-0472">Membrane</keyword>
<keyword evidence="1" id="KW-0812">Transmembrane</keyword>
<feature type="transmembrane region" description="Helical" evidence="1">
    <location>
        <begin position="12"/>
        <end position="30"/>
    </location>
</feature>
<reference evidence="2" key="1">
    <citation type="submission" date="2020-06" db="EMBL/GenBank/DDBJ databases">
        <title>Haloterrigena sp. nov., an extremely halophilic archaeon isolated from a saline sediment.</title>
        <authorList>
            <person name="Liu B.-B."/>
        </authorList>
    </citation>
    <scope>NUCLEOTIDE SEQUENCE</scope>
    <source>
        <strain evidence="2">SYSU A121-1</strain>
    </source>
</reference>
<dbReference type="InterPro" id="IPR055707">
    <property type="entry name" value="DUF7283"/>
</dbReference>
<keyword evidence="1" id="KW-1133">Transmembrane helix</keyword>
<proteinExistence type="predicted"/>
<gene>
    <name evidence="2" type="ORF">HT576_18285</name>
</gene>
<protein>
    <submittedName>
        <fullName evidence="2">Uncharacterized protein</fullName>
    </submittedName>
</protein>
<evidence type="ECO:0000313" key="3">
    <source>
        <dbReference type="Proteomes" id="UP000728647"/>
    </source>
</evidence>
<dbReference type="Proteomes" id="UP000728647">
    <property type="component" value="Unassembled WGS sequence"/>
</dbReference>